<sequence length="693" mass="73549">MPTPASTTAIPARVARALPRASRRAASRGTRGARLPTRAGSAAGDDGRIDGNIASDPAASDASPDVARRRGRRSVLASAIAVATTTTGGANVANGGADGGAAFALRSTLIRPGAAAAAAATVDAPALAPFVGKAGFLLRYPNGWVKATDRPGNDDAKGGETLALLGNFKDIDTVSVRREPLSLHADFVEAAAGWDATVIGGGYDRHDDVVARKVAESLTRAERAAVDANQNFGVVGGVENGKSGVMDFAFVGPSSCAVASGAEPGSTQPYFSYDYVTEVCRAEVEEGLGGEKMCVGPRGDVLDTIRRRNFVVATDSGGWLYLVKASALETRWEDDRLGAPDATGNARNDRYTTLRERNEWTRARPRRRQSTRAREAAAVMGVFSCLAPPPRAASVPPSRKRIPPAADATTTTAAAAPASELSEAGSGDRSPSPSSSFVSRTRSLSDVTAHAIEEERARRQSRAVSDRDLPPPVWDALSDSLLEASARRLRARDPPPEEKRMWETYHALKALAPIPAFGGGGGGEEESGTNNNAHSSGVTNNNNSTERRVPTTPTTLAKLAEDGLMRGDDDWARREDVRALLADDVVYHTADGLTLEGVERVIDKMCDQTARLAKRMKRSRRQRAEGKEGGGGAAAAASMKQAKIKTSGPTYAGNGVWVMSYEFSMMLMKVRIREEFILEEGTERVKDLRRVRV</sequence>
<dbReference type="OrthoDB" id="498732at2759"/>
<feature type="compositionally biased region" description="Basic and acidic residues" evidence="1">
    <location>
        <begin position="347"/>
        <end position="362"/>
    </location>
</feature>
<accession>C1N1U8</accession>
<organism evidence="3">
    <name type="scientific">Micromonas pusilla (strain CCMP1545)</name>
    <name type="common">Picoplanktonic green alga</name>
    <dbReference type="NCBI Taxonomy" id="564608"/>
    <lineage>
        <taxon>Eukaryota</taxon>
        <taxon>Viridiplantae</taxon>
        <taxon>Chlorophyta</taxon>
        <taxon>Mamiellophyceae</taxon>
        <taxon>Mamiellales</taxon>
        <taxon>Mamiellaceae</taxon>
        <taxon>Micromonas</taxon>
    </lineage>
</organism>
<dbReference type="KEGG" id="mpp:MICPUCDRAFT_41932"/>
<feature type="compositionally biased region" description="Polar residues" evidence="1">
    <location>
        <begin position="529"/>
        <end position="544"/>
    </location>
</feature>
<feature type="region of interest" description="Disordered" evidence="1">
    <location>
        <begin position="336"/>
        <end position="374"/>
    </location>
</feature>
<evidence type="ECO:0000256" key="1">
    <source>
        <dbReference type="SAM" id="MobiDB-lite"/>
    </source>
</evidence>
<keyword evidence="3" id="KW-1185">Reference proteome</keyword>
<feature type="compositionally biased region" description="Low complexity" evidence="1">
    <location>
        <begin position="54"/>
        <end position="65"/>
    </location>
</feature>
<feature type="region of interest" description="Disordered" evidence="1">
    <location>
        <begin position="1"/>
        <end position="70"/>
    </location>
</feature>
<name>C1N1U8_MICPC</name>
<feature type="compositionally biased region" description="Low complexity" evidence="1">
    <location>
        <begin position="9"/>
        <end position="20"/>
    </location>
</feature>
<gene>
    <name evidence="2" type="ORF">MICPUCDRAFT_41932</name>
</gene>
<evidence type="ECO:0000313" key="3">
    <source>
        <dbReference type="Proteomes" id="UP000001876"/>
    </source>
</evidence>
<feature type="compositionally biased region" description="Basic and acidic residues" evidence="1">
    <location>
        <begin position="451"/>
        <end position="469"/>
    </location>
</feature>
<dbReference type="Gene3D" id="3.40.1000.10">
    <property type="entry name" value="Mog1/PsbP, alpha/beta/alpha sandwich"/>
    <property type="match status" value="1"/>
</dbReference>
<evidence type="ECO:0000313" key="2">
    <source>
        <dbReference type="EMBL" id="EEH53688.1"/>
    </source>
</evidence>
<dbReference type="EMBL" id="GG663745">
    <property type="protein sequence ID" value="EEH53688.1"/>
    <property type="molecule type" value="Genomic_DNA"/>
</dbReference>
<feature type="region of interest" description="Disordered" evidence="1">
    <location>
        <begin position="387"/>
        <end position="473"/>
    </location>
</feature>
<dbReference type="RefSeq" id="XP_003061976.1">
    <property type="nucleotide sequence ID" value="XM_003061930.1"/>
</dbReference>
<feature type="region of interest" description="Disordered" evidence="1">
    <location>
        <begin position="616"/>
        <end position="636"/>
    </location>
</feature>
<feature type="compositionally biased region" description="Low complexity" evidence="1">
    <location>
        <begin position="392"/>
        <end position="418"/>
    </location>
</feature>
<protein>
    <submittedName>
        <fullName evidence="2">Predicted protein</fullName>
    </submittedName>
</protein>
<dbReference type="AlphaFoldDB" id="C1N1U8"/>
<reference evidence="2 3" key="1">
    <citation type="journal article" date="2009" name="Science">
        <title>Green evolution and dynamic adaptations revealed by genomes of the marine picoeukaryotes Micromonas.</title>
        <authorList>
            <person name="Worden A.Z."/>
            <person name="Lee J.H."/>
            <person name="Mock T."/>
            <person name="Rouze P."/>
            <person name="Simmons M.P."/>
            <person name="Aerts A.L."/>
            <person name="Allen A.E."/>
            <person name="Cuvelier M.L."/>
            <person name="Derelle E."/>
            <person name="Everett M.V."/>
            <person name="Foulon E."/>
            <person name="Grimwood J."/>
            <person name="Gundlach H."/>
            <person name="Henrissat B."/>
            <person name="Napoli C."/>
            <person name="McDonald S.M."/>
            <person name="Parker M.S."/>
            <person name="Rombauts S."/>
            <person name="Salamov A."/>
            <person name="Von Dassow P."/>
            <person name="Badger J.H."/>
            <person name="Coutinho P.M."/>
            <person name="Demir E."/>
            <person name="Dubchak I."/>
            <person name="Gentemann C."/>
            <person name="Eikrem W."/>
            <person name="Gready J.E."/>
            <person name="John U."/>
            <person name="Lanier W."/>
            <person name="Lindquist E.A."/>
            <person name="Lucas S."/>
            <person name="Mayer K.F."/>
            <person name="Moreau H."/>
            <person name="Not F."/>
            <person name="Otillar R."/>
            <person name="Panaud O."/>
            <person name="Pangilinan J."/>
            <person name="Paulsen I."/>
            <person name="Piegu B."/>
            <person name="Poliakov A."/>
            <person name="Robbens S."/>
            <person name="Schmutz J."/>
            <person name="Toulza E."/>
            <person name="Wyss T."/>
            <person name="Zelensky A."/>
            <person name="Zhou K."/>
            <person name="Armbrust E.V."/>
            <person name="Bhattacharya D."/>
            <person name="Goodenough U.W."/>
            <person name="Van de Peer Y."/>
            <person name="Grigoriev I.V."/>
        </authorList>
    </citation>
    <scope>NUCLEOTIDE SEQUENCE [LARGE SCALE GENOMIC DNA]</scope>
    <source>
        <strain evidence="2 3">CCMP1545</strain>
    </source>
</reference>
<proteinExistence type="predicted"/>
<dbReference type="Proteomes" id="UP000001876">
    <property type="component" value="Unassembled WGS sequence"/>
</dbReference>
<dbReference type="STRING" id="564608.C1N1U8"/>
<feature type="compositionally biased region" description="Low complexity" evidence="1">
    <location>
        <begin position="427"/>
        <end position="445"/>
    </location>
</feature>
<dbReference type="eggNOG" id="ENOG502SY88">
    <property type="taxonomic scope" value="Eukaryota"/>
</dbReference>
<dbReference type="GeneID" id="9687620"/>
<feature type="region of interest" description="Disordered" evidence="1">
    <location>
        <begin position="517"/>
        <end position="560"/>
    </location>
</feature>